<dbReference type="AlphaFoldDB" id="A0A1H2QVD4"/>
<proteinExistence type="predicted"/>
<sequence length="223" mass="24899">MRKKIKKQQYAVIGLGRFGGSVCRQLYNDGNEVLAIDKDLATLEGYTEYATQVTQIDTTDEKALRSIGISNFDHVVVAIGEDIQASILTTLLLKDLGVAKVHVKAQNHYHHQVLQRIGADHIIHPEVDTGRKLARHLSTDRVVDSIELSKDYSIVELIATPKWDHKSLLDLNVRQTFGITILAIKRQEELTIAPEPETPFVTGDVLTVLGRNKDIQLLQAEGF</sequence>
<dbReference type="Pfam" id="PF02080">
    <property type="entry name" value="TrkA_C"/>
    <property type="match status" value="1"/>
</dbReference>
<feature type="domain" description="RCK N-terminal" evidence="1">
    <location>
        <begin position="7"/>
        <end position="123"/>
    </location>
</feature>
<dbReference type="EMBL" id="FNNC01000001">
    <property type="protein sequence ID" value="SDW10878.1"/>
    <property type="molecule type" value="Genomic_DNA"/>
</dbReference>
<dbReference type="InterPro" id="IPR003148">
    <property type="entry name" value="RCK_N"/>
</dbReference>
<dbReference type="GO" id="GO:0006813">
    <property type="term" value="P:potassium ion transport"/>
    <property type="evidence" value="ECO:0007669"/>
    <property type="project" value="InterPro"/>
</dbReference>
<dbReference type="Gene3D" id="3.30.70.1450">
    <property type="entry name" value="Regulator of K+ conductance, C-terminal domain"/>
    <property type="match status" value="1"/>
</dbReference>
<evidence type="ECO:0000259" key="1">
    <source>
        <dbReference type="PROSITE" id="PS51201"/>
    </source>
</evidence>
<dbReference type="OrthoDB" id="9776294at2"/>
<dbReference type="SUPFAM" id="SSF116726">
    <property type="entry name" value="TrkA C-terminal domain-like"/>
    <property type="match status" value="1"/>
</dbReference>
<dbReference type="GO" id="GO:0008324">
    <property type="term" value="F:monoatomic cation transmembrane transporter activity"/>
    <property type="evidence" value="ECO:0007669"/>
    <property type="project" value="InterPro"/>
</dbReference>
<keyword evidence="4" id="KW-1185">Reference proteome</keyword>
<dbReference type="SUPFAM" id="SSF51735">
    <property type="entry name" value="NAD(P)-binding Rossmann-fold domains"/>
    <property type="match status" value="1"/>
</dbReference>
<dbReference type="PROSITE" id="PS51202">
    <property type="entry name" value="RCK_C"/>
    <property type="match status" value="1"/>
</dbReference>
<reference evidence="3 4" key="1">
    <citation type="submission" date="2016-10" db="EMBL/GenBank/DDBJ databases">
        <authorList>
            <person name="de Groot N.N."/>
        </authorList>
    </citation>
    <scope>NUCLEOTIDE SEQUENCE [LARGE SCALE GENOMIC DNA]</scope>
    <source>
        <strain evidence="3 4">DSM 23126</strain>
    </source>
</reference>
<dbReference type="InterPro" id="IPR036291">
    <property type="entry name" value="NAD(P)-bd_dom_sf"/>
</dbReference>
<gene>
    <name evidence="3" type="ORF">SAMN05421781_0473</name>
</gene>
<dbReference type="Proteomes" id="UP000199488">
    <property type="component" value="Unassembled WGS sequence"/>
</dbReference>
<evidence type="ECO:0000313" key="4">
    <source>
        <dbReference type="Proteomes" id="UP000199488"/>
    </source>
</evidence>
<dbReference type="Gene3D" id="3.40.50.720">
    <property type="entry name" value="NAD(P)-binding Rossmann-like Domain"/>
    <property type="match status" value="1"/>
</dbReference>
<dbReference type="InterPro" id="IPR006037">
    <property type="entry name" value="RCK_C"/>
</dbReference>
<organism evidence="3 4">
    <name type="scientific">Marinococcus luteus</name>
    <dbReference type="NCBI Taxonomy" id="1122204"/>
    <lineage>
        <taxon>Bacteria</taxon>
        <taxon>Bacillati</taxon>
        <taxon>Bacillota</taxon>
        <taxon>Bacilli</taxon>
        <taxon>Bacillales</taxon>
        <taxon>Bacillaceae</taxon>
        <taxon>Marinococcus</taxon>
    </lineage>
</organism>
<dbReference type="RefSeq" id="WP_091610635.1">
    <property type="nucleotide sequence ID" value="NZ_FNNC01000001.1"/>
</dbReference>
<feature type="domain" description="RCK C-terminal" evidence="2">
    <location>
        <begin position="141"/>
        <end position="223"/>
    </location>
</feature>
<evidence type="ECO:0000313" key="3">
    <source>
        <dbReference type="EMBL" id="SDW10878.1"/>
    </source>
</evidence>
<name>A0A1H2QVD4_9BACI</name>
<dbReference type="STRING" id="1122204.SAMN05421781_0473"/>
<accession>A0A1H2QVD4</accession>
<evidence type="ECO:0000259" key="2">
    <source>
        <dbReference type="PROSITE" id="PS51202"/>
    </source>
</evidence>
<protein>
    <submittedName>
        <fullName evidence="3">Trk system potassium uptake protein TrkA</fullName>
    </submittedName>
</protein>
<dbReference type="InterPro" id="IPR036721">
    <property type="entry name" value="RCK_C_sf"/>
</dbReference>
<dbReference type="Pfam" id="PF02254">
    <property type="entry name" value="TrkA_N"/>
    <property type="match status" value="1"/>
</dbReference>
<dbReference type="PROSITE" id="PS51201">
    <property type="entry name" value="RCK_N"/>
    <property type="match status" value="1"/>
</dbReference>
<dbReference type="InterPro" id="IPR050721">
    <property type="entry name" value="Trk_Ktr_HKT_K-transport"/>
</dbReference>
<dbReference type="PANTHER" id="PTHR43833:SF7">
    <property type="entry name" value="KTR SYSTEM POTASSIUM UPTAKE PROTEIN C"/>
    <property type="match status" value="1"/>
</dbReference>
<dbReference type="PANTHER" id="PTHR43833">
    <property type="entry name" value="POTASSIUM CHANNEL PROTEIN 2-RELATED-RELATED"/>
    <property type="match status" value="1"/>
</dbReference>